<dbReference type="AlphaFoldDB" id="A0A8J7R0M0"/>
<evidence type="ECO:0000256" key="4">
    <source>
        <dbReference type="ARBA" id="ARBA00006171"/>
    </source>
</evidence>
<dbReference type="InterPro" id="IPR050155">
    <property type="entry name" value="HAD-like_hydrolase_sf"/>
</dbReference>
<dbReference type="PRINTS" id="PR00413">
    <property type="entry name" value="HADHALOGNASE"/>
</dbReference>
<evidence type="ECO:0000256" key="8">
    <source>
        <dbReference type="ARBA" id="ARBA00022842"/>
    </source>
</evidence>
<dbReference type="GO" id="GO:0046872">
    <property type="term" value="F:metal ion binding"/>
    <property type="evidence" value="ECO:0007669"/>
    <property type="project" value="UniProtKB-KW"/>
</dbReference>
<dbReference type="Proteomes" id="UP000666240">
    <property type="component" value="Unassembled WGS sequence"/>
</dbReference>
<dbReference type="InterPro" id="IPR041492">
    <property type="entry name" value="HAD_2"/>
</dbReference>
<dbReference type="SFLD" id="SFLDG01129">
    <property type="entry name" value="C1.5:_HAD__Beta-PGM__Phosphata"/>
    <property type="match status" value="1"/>
</dbReference>
<comment type="cofactor">
    <cofactor evidence="2">
        <name>Mg(2+)</name>
        <dbReference type="ChEBI" id="CHEBI:18420"/>
    </cofactor>
</comment>
<evidence type="ECO:0000256" key="5">
    <source>
        <dbReference type="ARBA" id="ARBA00013078"/>
    </source>
</evidence>
<dbReference type="RefSeq" id="WP_209333847.1">
    <property type="nucleotide sequence ID" value="NZ_JAGIYY010000001.1"/>
</dbReference>
<dbReference type="InterPro" id="IPR006439">
    <property type="entry name" value="HAD-SF_hydro_IA"/>
</dbReference>
<protein>
    <recommendedName>
        <fullName evidence="5">phosphoglycolate phosphatase</fullName>
        <ecNumber evidence="5">3.1.3.18</ecNumber>
    </recommendedName>
</protein>
<keyword evidence="9" id="KW-0119">Carbohydrate metabolism</keyword>
<organism evidence="10 11">
    <name type="scientific">Tianweitania sediminis</name>
    <dbReference type="NCBI Taxonomy" id="1502156"/>
    <lineage>
        <taxon>Bacteria</taxon>
        <taxon>Pseudomonadati</taxon>
        <taxon>Pseudomonadota</taxon>
        <taxon>Alphaproteobacteria</taxon>
        <taxon>Hyphomicrobiales</taxon>
        <taxon>Phyllobacteriaceae</taxon>
        <taxon>Tianweitania</taxon>
    </lineage>
</organism>
<name>A0A8J7R0M0_9HYPH</name>
<dbReference type="InterPro" id="IPR023198">
    <property type="entry name" value="PGP-like_dom2"/>
</dbReference>
<evidence type="ECO:0000256" key="3">
    <source>
        <dbReference type="ARBA" id="ARBA00004818"/>
    </source>
</evidence>
<dbReference type="PANTHER" id="PTHR43434">
    <property type="entry name" value="PHOSPHOGLYCOLATE PHOSPHATASE"/>
    <property type="match status" value="1"/>
</dbReference>
<gene>
    <name evidence="10" type="primary">gph</name>
    <name evidence="10" type="ORF">J5Y06_04360</name>
</gene>
<comment type="catalytic activity">
    <reaction evidence="1">
        <text>2-phosphoglycolate + H2O = glycolate + phosphate</text>
        <dbReference type="Rhea" id="RHEA:14369"/>
        <dbReference type="ChEBI" id="CHEBI:15377"/>
        <dbReference type="ChEBI" id="CHEBI:29805"/>
        <dbReference type="ChEBI" id="CHEBI:43474"/>
        <dbReference type="ChEBI" id="CHEBI:58033"/>
        <dbReference type="EC" id="3.1.3.18"/>
    </reaction>
</comment>
<dbReference type="EC" id="3.1.3.18" evidence="5"/>
<reference evidence="10" key="1">
    <citation type="submission" date="2021-03" db="EMBL/GenBank/DDBJ databases">
        <title>Genome sequencing and assembly of Tianweitania sediminis.</title>
        <authorList>
            <person name="Chhetri G."/>
        </authorList>
    </citation>
    <scope>NUCLEOTIDE SEQUENCE</scope>
    <source>
        <strain evidence="10">Z8</strain>
    </source>
</reference>
<evidence type="ECO:0000256" key="1">
    <source>
        <dbReference type="ARBA" id="ARBA00000830"/>
    </source>
</evidence>
<dbReference type="InterPro" id="IPR023214">
    <property type="entry name" value="HAD_sf"/>
</dbReference>
<dbReference type="EMBL" id="JAGIYY010000001">
    <property type="protein sequence ID" value="MBP0437890.1"/>
    <property type="molecule type" value="Genomic_DNA"/>
</dbReference>
<evidence type="ECO:0000313" key="11">
    <source>
        <dbReference type="Proteomes" id="UP000666240"/>
    </source>
</evidence>
<evidence type="ECO:0000256" key="9">
    <source>
        <dbReference type="ARBA" id="ARBA00023277"/>
    </source>
</evidence>
<comment type="similarity">
    <text evidence="4">Belongs to the HAD-like hydrolase superfamily. CbbY/CbbZ/Gph/YieH family.</text>
</comment>
<comment type="caution">
    <text evidence="10">The sequence shown here is derived from an EMBL/GenBank/DDBJ whole genome shotgun (WGS) entry which is preliminary data.</text>
</comment>
<keyword evidence="11" id="KW-1185">Reference proteome</keyword>
<dbReference type="Gene3D" id="1.10.150.240">
    <property type="entry name" value="Putative phosphatase, domain 2"/>
    <property type="match status" value="1"/>
</dbReference>
<evidence type="ECO:0000256" key="7">
    <source>
        <dbReference type="ARBA" id="ARBA00022801"/>
    </source>
</evidence>
<evidence type="ECO:0000256" key="6">
    <source>
        <dbReference type="ARBA" id="ARBA00022723"/>
    </source>
</evidence>
<dbReference type="SFLD" id="SFLDS00003">
    <property type="entry name" value="Haloacid_Dehalogenase"/>
    <property type="match status" value="1"/>
</dbReference>
<evidence type="ECO:0000256" key="2">
    <source>
        <dbReference type="ARBA" id="ARBA00001946"/>
    </source>
</evidence>
<keyword evidence="8" id="KW-0460">Magnesium</keyword>
<dbReference type="GO" id="GO:0006281">
    <property type="term" value="P:DNA repair"/>
    <property type="evidence" value="ECO:0007669"/>
    <property type="project" value="TreeGrafter"/>
</dbReference>
<evidence type="ECO:0000313" key="10">
    <source>
        <dbReference type="EMBL" id="MBP0437890.1"/>
    </source>
</evidence>
<proteinExistence type="inferred from homology"/>
<dbReference type="PANTHER" id="PTHR43434:SF1">
    <property type="entry name" value="PHOSPHOGLYCOLATE PHOSPHATASE"/>
    <property type="match status" value="1"/>
</dbReference>
<sequence>MSALWPKAVLFDLDGTLIDSAPDIHAATNTLLAREGLGPLSLDVVKSMIGEGTRRLVERAFAACGRTLDPAELSARYEAMVPLYAANLTGLTTLMPGVAEAMQALQGEGTAMALVTNKPDFAIAEILQHFGLARHFPVIVGGDAGVPHKPAPDMLFLALERLGGVSAADAVFVGDSPADARSAQAAGMKLVLIEGGYSREPLASLGADAVLPDMRDLRGAIERLQPGADR</sequence>
<dbReference type="SUPFAM" id="SSF56784">
    <property type="entry name" value="HAD-like"/>
    <property type="match status" value="1"/>
</dbReference>
<dbReference type="NCBIfam" id="TIGR01549">
    <property type="entry name" value="HAD-SF-IA-v1"/>
    <property type="match status" value="1"/>
</dbReference>
<dbReference type="GO" id="GO:0005975">
    <property type="term" value="P:carbohydrate metabolic process"/>
    <property type="evidence" value="ECO:0007669"/>
    <property type="project" value="InterPro"/>
</dbReference>
<dbReference type="GO" id="GO:0008967">
    <property type="term" value="F:phosphoglycolate phosphatase activity"/>
    <property type="evidence" value="ECO:0007669"/>
    <property type="project" value="UniProtKB-EC"/>
</dbReference>
<dbReference type="NCBIfam" id="TIGR01509">
    <property type="entry name" value="HAD-SF-IA-v3"/>
    <property type="match status" value="1"/>
</dbReference>
<dbReference type="SFLD" id="SFLDG01135">
    <property type="entry name" value="C1.5.6:_HAD__Beta-PGM__Phospha"/>
    <property type="match status" value="1"/>
</dbReference>
<dbReference type="NCBIfam" id="TIGR01449">
    <property type="entry name" value="PGP_bact"/>
    <property type="match status" value="1"/>
</dbReference>
<keyword evidence="6" id="KW-0479">Metal-binding</keyword>
<accession>A0A8J7R0M0</accession>
<dbReference type="Gene3D" id="3.40.50.1000">
    <property type="entry name" value="HAD superfamily/HAD-like"/>
    <property type="match status" value="1"/>
</dbReference>
<dbReference type="InterPro" id="IPR037512">
    <property type="entry name" value="PGPase_prok"/>
</dbReference>
<dbReference type="InterPro" id="IPR036412">
    <property type="entry name" value="HAD-like_sf"/>
</dbReference>
<keyword evidence="7 10" id="KW-0378">Hydrolase</keyword>
<dbReference type="Pfam" id="PF13419">
    <property type="entry name" value="HAD_2"/>
    <property type="match status" value="1"/>
</dbReference>
<comment type="pathway">
    <text evidence="3">Organic acid metabolism; glycolate biosynthesis; glycolate from 2-phosphoglycolate: step 1/1.</text>
</comment>
<dbReference type="GO" id="GO:0005829">
    <property type="term" value="C:cytosol"/>
    <property type="evidence" value="ECO:0007669"/>
    <property type="project" value="TreeGrafter"/>
</dbReference>